<feature type="transmembrane region" description="Helical" evidence="6">
    <location>
        <begin position="152"/>
        <end position="172"/>
    </location>
</feature>
<dbReference type="Gene3D" id="1.20.1720.10">
    <property type="entry name" value="Multidrug resistance protein D"/>
    <property type="match status" value="1"/>
</dbReference>
<feature type="transmembrane region" description="Helical" evidence="6">
    <location>
        <begin position="245"/>
        <end position="268"/>
    </location>
</feature>
<accession>A0ABR3VS37</accession>
<keyword evidence="9" id="KW-1185">Reference proteome</keyword>
<dbReference type="Pfam" id="PF07690">
    <property type="entry name" value="MFS_1"/>
    <property type="match status" value="1"/>
</dbReference>
<dbReference type="Proteomes" id="UP001586593">
    <property type="component" value="Unassembled WGS sequence"/>
</dbReference>
<dbReference type="InterPro" id="IPR020846">
    <property type="entry name" value="MFS_dom"/>
</dbReference>
<evidence type="ECO:0000256" key="5">
    <source>
        <dbReference type="SAM" id="MobiDB-lite"/>
    </source>
</evidence>
<comment type="subcellular location">
    <subcellularLocation>
        <location evidence="1">Membrane</location>
        <topology evidence="1">Multi-pass membrane protein</topology>
    </subcellularLocation>
</comment>
<dbReference type="SUPFAM" id="SSF103473">
    <property type="entry name" value="MFS general substrate transporter"/>
    <property type="match status" value="1"/>
</dbReference>
<evidence type="ECO:0000256" key="6">
    <source>
        <dbReference type="SAM" id="Phobius"/>
    </source>
</evidence>
<evidence type="ECO:0000313" key="8">
    <source>
        <dbReference type="EMBL" id="KAL1844478.1"/>
    </source>
</evidence>
<evidence type="ECO:0000256" key="2">
    <source>
        <dbReference type="ARBA" id="ARBA00022692"/>
    </source>
</evidence>
<gene>
    <name evidence="8" type="ORF">VTK73DRAFT_2447</name>
</gene>
<feature type="compositionally biased region" description="Polar residues" evidence="5">
    <location>
        <begin position="68"/>
        <end position="83"/>
    </location>
</feature>
<evidence type="ECO:0000256" key="4">
    <source>
        <dbReference type="ARBA" id="ARBA00023136"/>
    </source>
</evidence>
<name>A0ABR3VS37_9PEZI</name>
<proteinExistence type="predicted"/>
<keyword evidence="4 6" id="KW-0472">Membrane</keyword>
<organism evidence="8 9">
    <name type="scientific">Phialemonium thermophilum</name>
    <dbReference type="NCBI Taxonomy" id="223376"/>
    <lineage>
        <taxon>Eukaryota</taxon>
        <taxon>Fungi</taxon>
        <taxon>Dikarya</taxon>
        <taxon>Ascomycota</taxon>
        <taxon>Pezizomycotina</taxon>
        <taxon>Sordariomycetes</taxon>
        <taxon>Sordariomycetidae</taxon>
        <taxon>Cephalothecales</taxon>
        <taxon>Cephalothecaceae</taxon>
        <taxon>Phialemonium</taxon>
    </lineage>
</organism>
<dbReference type="EMBL" id="JAZHXJ010001685">
    <property type="protein sequence ID" value="KAL1844478.1"/>
    <property type="molecule type" value="Genomic_DNA"/>
</dbReference>
<feature type="region of interest" description="Disordered" evidence="5">
    <location>
        <begin position="33"/>
        <end position="100"/>
    </location>
</feature>
<keyword evidence="2 6" id="KW-0812">Transmembrane</keyword>
<feature type="transmembrane region" description="Helical" evidence="6">
    <location>
        <begin position="184"/>
        <end position="203"/>
    </location>
</feature>
<dbReference type="PANTHER" id="PTHR23502:SF23">
    <property type="entry name" value="FLUCONAZOLE RESISTANCE PROTEIN 1"/>
    <property type="match status" value="1"/>
</dbReference>
<dbReference type="InterPro" id="IPR036259">
    <property type="entry name" value="MFS_trans_sf"/>
</dbReference>
<dbReference type="InterPro" id="IPR011701">
    <property type="entry name" value="MFS"/>
</dbReference>
<comment type="caution">
    <text evidence="8">The sequence shown here is derived from an EMBL/GenBank/DDBJ whole genome shotgun (WGS) entry which is preliminary data.</text>
</comment>
<evidence type="ECO:0000256" key="1">
    <source>
        <dbReference type="ARBA" id="ARBA00004141"/>
    </source>
</evidence>
<evidence type="ECO:0000313" key="9">
    <source>
        <dbReference type="Proteomes" id="UP001586593"/>
    </source>
</evidence>
<reference evidence="8 9" key="1">
    <citation type="journal article" date="2024" name="Commun. Biol.">
        <title>Comparative genomic analysis of thermophilic fungi reveals convergent evolutionary adaptations and gene losses.</title>
        <authorList>
            <person name="Steindorff A.S."/>
            <person name="Aguilar-Pontes M.V."/>
            <person name="Robinson A.J."/>
            <person name="Andreopoulos B."/>
            <person name="LaButti K."/>
            <person name="Kuo A."/>
            <person name="Mondo S."/>
            <person name="Riley R."/>
            <person name="Otillar R."/>
            <person name="Haridas S."/>
            <person name="Lipzen A."/>
            <person name="Grimwood J."/>
            <person name="Schmutz J."/>
            <person name="Clum A."/>
            <person name="Reid I.D."/>
            <person name="Moisan M.C."/>
            <person name="Butler G."/>
            <person name="Nguyen T.T.M."/>
            <person name="Dewar K."/>
            <person name="Conant G."/>
            <person name="Drula E."/>
            <person name="Henrissat B."/>
            <person name="Hansel C."/>
            <person name="Singer S."/>
            <person name="Hutchinson M.I."/>
            <person name="de Vries R.P."/>
            <person name="Natvig D.O."/>
            <person name="Powell A.J."/>
            <person name="Tsang A."/>
            <person name="Grigoriev I.V."/>
        </authorList>
    </citation>
    <scope>NUCLEOTIDE SEQUENCE [LARGE SCALE GENOMIC DNA]</scope>
    <source>
        <strain evidence="8 9">ATCC 24622</strain>
    </source>
</reference>
<feature type="region of interest" description="Disordered" evidence="5">
    <location>
        <begin position="323"/>
        <end position="350"/>
    </location>
</feature>
<dbReference type="PROSITE" id="PS50850">
    <property type="entry name" value="MFS"/>
    <property type="match status" value="1"/>
</dbReference>
<evidence type="ECO:0000259" key="7">
    <source>
        <dbReference type="PROSITE" id="PS50850"/>
    </source>
</evidence>
<feature type="domain" description="Major facilitator superfamily (MFS) profile" evidence="7">
    <location>
        <begin position="118"/>
        <end position="350"/>
    </location>
</feature>
<sequence length="350" mass="38161">MGASTFLRDTPLGQGIRFVSRSRLLQYPEERHDFKLPDSFPPAVLEASADASCPEPPFHDREKGGTRGTTPEDASSPGSQSPLPRSDRRPDEPILVGWYGPDDPENPRNWSWRRKLYVHLSINIYTFGVYMASSIFTPVIPEVIRIYGIDRVTASLGIGLYTLGYGLGPLALSPPSEIAAVGRNPVYVATMVVFVLLSVGAALVDNVPGLMVLRFLQGFFCAPGLANGGGSIGDVTSPLLLPYALYLWAFFPLGGPSLGPMIAGFSVAAENWRWALWEIVWIASFSLVNLVSRGRTDPRGQRRRPPPTFCVQRISNGRLSLLSLGNPPRSSSPRRRPRTSCTVAPPGCAR</sequence>
<protein>
    <recommendedName>
        <fullName evidence="7">Major facilitator superfamily (MFS) profile domain-containing protein</fullName>
    </recommendedName>
</protein>
<feature type="transmembrane region" description="Helical" evidence="6">
    <location>
        <begin position="116"/>
        <end position="140"/>
    </location>
</feature>
<keyword evidence="3 6" id="KW-1133">Transmembrane helix</keyword>
<dbReference type="PANTHER" id="PTHR23502">
    <property type="entry name" value="MAJOR FACILITATOR SUPERFAMILY"/>
    <property type="match status" value="1"/>
</dbReference>
<evidence type="ECO:0000256" key="3">
    <source>
        <dbReference type="ARBA" id="ARBA00022989"/>
    </source>
</evidence>